<dbReference type="Proteomes" id="UP000281549">
    <property type="component" value="Unassembled WGS sequence"/>
</dbReference>
<protein>
    <recommendedName>
        <fullName evidence="3">Integrase zinc-binding domain-containing protein</fullName>
    </recommendedName>
</protein>
<gene>
    <name evidence="1" type="ORF">ROZALSC1DRAFT_26117</name>
</gene>
<dbReference type="EMBL" id="ML007878">
    <property type="protein sequence ID" value="RKP15732.1"/>
    <property type="molecule type" value="Genomic_DNA"/>
</dbReference>
<feature type="non-terminal residue" evidence="1">
    <location>
        <position position="136"/>
    </location>
</feature>
<reference evidence="2" key="1">
    <citation type="journal article" date="2018" name="Nat. Microbiol.">
        <title>Leveraging single-cell genomics to expand the fungal tree of life.</title>
        <authorList>
            <person name="Ahrendt S.R."/>
            <person name="Quandt C.A."/>
            <person name="Ciobanu D."/>
            <person name="Clum A."/>
            <person name="Salamov A."/>
            <person name="Andreopoulos B."/>
            <person name="Cheng J.F."/>
            <person name="Woyke T."/>
            <person name="Pelin A."/>
            <person name="Henrissat B."/>
            <person name="Reynolds N.K."/>
            <person name="Benny G.L."/>
            <person name="Smith M.E."/>
            <person name="James T.Y."/>
            <person name="Grigoriev I.V."/>
        </authorList>
    </citation>
    <scope>NUCLEOTIDE SEQUENCE [LARGE SCALE GENOMIC DNA]</scope>
    <source>
        <strain evidence="2">CSF55</strain>
    </source>
</reference>
<evidence type="ECO:0000313" key="2">
    <source>
        <dbReference type="Proteomes" id="UP000281549"/>
    </source>
</evidence>
<dbReference type="AlphaFoldDB" id="A0A4P9YA75"/>
<proteinExistence type="predicted"/>
<accession>A0A4P9YA75</accession>
<evidence type="ECO:0008006" key="3">
    <source>
        <dbReference type="Google" id="ProtNLM"/>
    </source>
</evidence>
<feature type="non-terminal residue" evidence="1">
    <location>
        <position position="1"/>
    </location>
</feature>
<evidence type="ECO:0000313" key="1">
    <source>
        <dbReference type="EMBL" id="RKP15732.1"/>
    </source>
</evidence>
<name>A0A4P9YA75_ROZAC</name>
<sequence length="136" mass="15775">FVKTEQNRADGLSRRLYTDSGVVDIDEDIDVLVGLFKVDINSDEVVISHVHFDLDTVDENWKLLCNYILTLQFPENLTQDKIKQIKKLSEKFFINNGYLWKRSKEINVPPRRVIFGNDLKECLLAEMHEGVIGGHR</sequence>
<organism evidence="1 2">
    <name type="scientific">Rozella allomycis (strain CSF55)</name>
    <dbReference type="NCBI Taxonomy" id="988480"/>
    <lineage>
        <taxon>Eukaryota</taxon>
        <taxon>Fungi</taxon>
        <taxon>Fungi incertae sedis</taxon>
        <taxon>Cryptomycota</taxon>
        <taxon>Cryptomycota incertae sedis</taxon>
        <taxon>Rozella</taxon>
    </lineage>
</organism>